<keyword evidence="1" id="KW-0812">Transmembrane</keyword>
<keyword evidence="1" id="KW-1133">Transmembrane helix</keyword>
<protein>
    <submittedName>
        <fullName evidence="2">Small multi-drug export protein</fullName>
    </submittedName>
</protein>
<dbReference type="RefSeq" id="WP_304540607.1">
    <property type="nucleotide sequence ID" value="NZ_JARPTC010000002.1"/>
</dbReference>
<comment type="caution">
    <text evidence="2">The sequence shown here is derived from an EMBL/GenBank/DDBJ whole genome shotgun (WGS) entry which is preliminary data.</text>
</comment>
<accession>A0AAW7Z8W2</accession>
<feature type="transmembrane region" description="Helical" evidence="1">
    <location>
        <begin position="125"/>
        <end position="147"/>
    </location>
</feature>
<proteinExistence type="predicted"/>
<dbReference type="InterPro" id="IPR009577">
    <property type="entry name" value="Sm_multidrug_ex"/>
</dbReference>
<sequence>MNFFELLWAYMLVFLLAAVPFFEAYVVIPLAIITGLSVVPTFIIGLAGNAFTVFLLIIFIHKIKVWRQNRRASEQKEPSKRSQRAQKLWEKYGLPGLAILGPLLVGSHLTAFMGVSLGENKQRTLYWMVISITLWSIVFSILAYLGVDFLGYKDHNFLNRFFPQ</sequence>
<feature type="transmembrane region" description="Helical" evidence="1">
    <location>
        <begin position="92"/>
        <end position="113"/>
    </location>
</feature>
<feature type="transmembrane region" description="Helical" evidence="1">
    <location>
        <begin position="7"/>
        <end position="32"/>
    </location>
</feature>
<evidence type="ECO:0000256" key="1">
    <source>
        <dbReference type="SAM" id="Phobius"/>
    </source>
</evidence>
<reference evidence="2" key="2">
    <citation type="submission" date="2023-03" db="EMBL/GenBank/DDBJ databases">
        <authorList>
            <person name="Zhang Z."/>
        </authorList>
    </citation>
    <scope>NUCLEOTIDE SEQUENCE</scope>
    <source>
        <strain evidence="2">DSA</strain>
    </source>
</reference>
<evidence type="ECO:0000313" key="2">
    <source>
        <dbReference type="EMBL" id="MDO7785913.1"/>
    </source>
</evidence>
<name>A0AAW7Z8W2_9FIRM</name>
<keyword evidence="3" id="KW-1185">Reference proteome</keyword>
<organism evidence="2 3">
    <name type="scientific">Desulforamulus aquiferis</name>
    <dbReference type="NCBI Taxonomy" id="1397668"/>
    <lineage>
        <taxon>Bacteria</taxon>
        <taxon>Bacillati</taxon>
        <taxon>Bacillota</taxon>
        <taxon>Clostridia</taxon>
        <taxon>Eubacteriales</taxon>
        <taxon>Peptococcaceae</taxon>
        <taxon>Desulforamulus</taxon>
    </lineage>
</organism>
<keyword evidence="1" id="KW-0472">Membrane</keyword>
<evidence type="ECO:0000313" key="3">
    <source>
        <dbReference type="Proteomes" id="UP001172911"/>
    </source>
</evidence>
<gene>
    <name evidence="2" type="ORF">P6N53_01555</name>
</gene>
<dbReference type="EMBL" id="JARPTC010000002">
    <property type="protein sequence ID" value="MDO7785913.1"/>
    <property type="molecule type" value="Genomic_DNA"/>
</dbReference>
<feature type="transmembrane region" description="Helical" evidence="1">
    <location>
        <begin position="38"/>
        <end position="60"/>
    </location>
</feature>
<dbReference type="Pfam" id="PF06695">
    <property type="entry name" value="Sm_multidrug_ex"/>
    <property type="match status" value="1"/>
</dbReference>
<reference evidence="2" key="1">
    <citation type="journal article" date="2023" name="J. Hazard. Mater.">
        <title>Anaerobic biodegradation of pyrene and benzo[a]pyrene by a new sulfate-reducing Desulforamulus aquiferis strain DSA.</title>
        <authorList>
            <person name="Zhang Z."/>
            <person name="Sun J."/>
            <person name="Gong X."/>
            <person name="Wang C."/>
            <person name="Wang H."/>
        </authorList>
    </citation>
    <scope>NUCLEOTIDE SEQUENCE</scope>
    <source>
        <strain evidence="2">DSA</strain>
    </source>
</reference>
<dbReference type="Proteomes" id="UP001172911">
    <property type="component" value="Unassembled WGS sequence"/>
</dbReference>
<dbReference type="AlphaFoldDB" id="A0AAW7Z8W2"/>